<dbReference type="InterPro" id="IPR013154">
    <property type="entry name" value="ADH-like_N"/>
</dbReference>
<evidence type="ECO:0000313" key="2">
    <source>
        <dbReference type="EMBL" id="PMD49548.1"/>
    </source>
</evidence>
<dbReference type="EMBL" id="KZ613920">
    <property type="protein sequence ID" value="PMD49548.1"/>
    <property type="molecule type" value="Genomic_DNA"/>
</dbReference>
<dbReference type="InterPro" id="IPR002364">
    <property type="entry name" value="Quin_OxRdtase/zeta-crystal_CS"/>
</dbReference>
<dbReference type="SUPFAM" id="SSF50129">
    <property type="entry name" value="GroES-like"/>
    <property type="match status" value="1"/>
</dbReference>
<dbReference type="RefSeq" id="XP_024726452.1">
    <property type="nucleotide sequence ID" value="XM_024882138.1"/>
</dbReference>
<dbReference type="GO" id="GO:0008270">
    <property type="term" value="F:zinc ion binding"/>
    <property type="evidence" value="ECO:0007669"/>
    <property type="project" value="InterPro"/>
</dbReference>
<reference evidence="2 3" key="1">
    <citation type="submission" date="2016-04" db="EMBL/GenBank/DDBJ databases">
        <title>A degradative enzymes factory behind the ericoid mycorrhizal symbiosis.</title>
        <authorList>
            <consortium name="DOE Joint Genome Institute"/>
            <person name="Martino E."/>
            <person name="Morin E."/>
            <person name="Grelet G."/>
            <person name="Kuo A."/>
            <person name="Kohler A."/>
            <person name="Daghino S."/>
            <person name="Barry K."/>
            <person name="Choi C."/>
            <person name="Cichocki N."/>
            <person name="Clum A."/>
            <person name="Copeland A."/>
            <person name="Hainaut M."/>
            <person name="Haridas S."/>
            <person name="Labutti K."/>
            <person name="Lindquist E."/>
            <person name="Lipzen A."/>
            <person name="Khouja H.-R."/>
            <person name="Murat C."/>
            <person name="Ohm R."/>
            <person name="Olson A."/>
            <person name="Spatafora J."/>
            <person name="Veneault-Fourrey C."/>
            <person name="Henrissat B."/>
            <person name="Grigoriev I."/>
            <person name="Martin F."/>
            <person name="Perotto S."/>
        </authorList>
    </citation>
    <scope>NUCLEOTIDE SEQUENCE [LARGE SCALE GENOMIC DNA]</scope>
    <source>
        <strain evidence="2 3">E</strain>
    </source>
</reference>
<dbReference type="OrthoDB" id="3509362at2759"/>
<dbReference type="CDD" id="cd08267">
    <property type="entry name" value="MDR1"/>
    <property type="match status" value="1"/>
</dbReference>
<sequence>MESSNDQPSPAGTMKAFTHTASGLPSAILRLSHSLPIPILAAPTDVLVKISHASLNPGGSIITRMVPMPFRTKPSIPDMDFSGTVIKTSKSVPVSRELVPGTAVFGTVPMSQHVMGGKGALAEYVAVPAENLVLKPSNVSFEEAAGLPITGVTATSCMDLAKVKRGERVLVNGASGGIGSLVVQMAKGAVGDEGMVVGVCSGRNLEMVKGLGADEVIDYQEHAPVWKYLESKFGAEPFDAILDCRGVQDLWLHCPKYLKKGKPFVTVGTTPKDYNFIGIVSTIGITISNMWLPTWLGGVDRPYLTAKGFPDLPGMERVARLAAEGMKVPIDSCWDLEDALKAYDIMLSKHARGKVVVKM</sequence>
<dbReference type="PANTHER" id="PTHR11695">
    <property type="entry name" value="ALCOHOL DEHYDROGENASE RELATED"/>
    <property type="match status" value="1"/>
</dbReference>
<accession>A0A2J6SFK0</accession>
<dbReference type="STRING" id="1095630.A0A2J6SFK0"/>
<dbReference type="InParanoid" id="A0A2J6SFK0"/>
<feature type="domain" description="Enoyl reductase (ER)" evidence="1">
    <location>
        <begin position="26"/>
        <end position="357"/>
    </location>
</feature>
<evidence type="ECO:0000259" key="1">
    <source>
        <dbReference type="SMART" id="SM00829"/>
    </source>
</evidence>
<name>A0A2J6SFK0_9HELO</name>
<protein>
    <submittedName>
        <fullName evidence="2">NAD(P)-binding protein</fullName>
    </submittedName>
</protein>
<dbReference type="InterPro" id="IPR050700">
    <property type="entry name" value="YIM1/Zinc_Alcohol_DH_Fams"/>
</dbReference>
<evidence type="ECO:0000313" key="3">
    <source>
        <dbReference type="Proteomes" id="UP000235371"/>
    </source>
</evidence>
<dbReference type="PROSITE" id="PS01162">
    <property type="entry name" value="QOR_ZETA_CRYSTAL"/>
    <property type="match status" value="1"/>
</dbReference>
<gene>
    <name evidence="2" type="ORF">K444DRAFT_622628</name>
</gene>
<dbReference type="GO" id="GO:0005739">
    <property type="term" value="C:mitochondrion"/>
    <property type="evidence" value="ECO:0007669"/>
    <property type="project" value="TreeGrafter"/>
</dbReference>
<dbReference type="SUPFAM" id="SSF51735">
    <property type="entry name" value="NAD(P)-binding Rossmann-fold domains"/>
    <property type="match status" value="1"/>
</dbReference>
<dbReference type="Pfam" id="PF13602">
    <property type="entry name" value="ADH_zinc_N_2"/>
    <property type="match status" value="1"/>
</dbReference>
<dbReference type="InterPro" id="IPR020843">
    <property type="entry name" value="ER"/>
</dbReference>
<dbReference type="SMART" id="SM00829">
    <property type="entry name" value="PKS_ER"/>
    <property type="match status" value="1"/>
</dbReference>
<dbReference type="Proteomes" id="UP000235371">
    <property type="component" value="Unassembled WGS sequence"/>
</dbReference>
<proteinExistence type="predicted"/>
<dbReference type="InterPro" id="IPR036291">
    <property type="entry name" value="NAD(P)-bd_dom_sf"/>
</dbReference>
<dbReference type="Pfam" id="PF08240">
    <property type="entry name" value="ADH_N"/>
    <property type="match status" value="1"/>
</dbReference>
<dbReference type="PANTHER" id="PTHR11695:SF647">
    <property type="entry name" value="ENOYL REDUCTASE (ER) DOMAIN-CONTAINING PROTEIN"/>
    <property type="match status" value="1"/>
</dbReference>
<organism evidence="2 3">
    <name type="scientific">Hyaloscypha bicolor E</name>
    <dbReference type="NCBI Taxonomy" id="1095630"/>
    <lineage>
        <taxon>Eukaryota</taxon>
        <taxon>Fungi</taxon>
        <taxon>Dikarya</taxon>
        <taxon>Ascomycota</taxon>
        <taxon>Pezizomycotina</taxon>
        <taxon>Leotiomycetes</taxon>
        <taxon>Helotiales</taxon>
        <taxon>Hyaloscyphaceae</taxon>
        <taxon>Hyaloscypha</taxon>
        <taxon>Hyaloscypha bicolor</taxon>
    </lineage>
</organism>
<dbReference type="Gene3D" id="3.90.180.10">
    <property type="entry name" value="Medium-chain alcohol dehydrogenases, catalytic domain"/>
    <property type="match status" value="1"/>
</dbReference>
<dbReference type="InterPro" id="IPR011032">
    <property type="entry name" value="GroES-like_sf"/>
</dbReference>
<keyword evidence="3" id="KW-1185">Reference proteome</keyword>
<dbReference type="GeneID" id="36590215"/>
<dbReference type="GO" id="GO:0016491">
    <property type="term" value="F:oxidoreductase activity"/>
    <property type="evidence" value="ECO:0007669"/>
    <property type="project" value="InterPro"/>
</dbReference>
<dbReference type="Gene3D" id="3.40.50.720">
    <property type="entry name" value="NAD(P)-binding Rossmann-like Domain"/>
    <property type="match status" value="1"/>
</dbReference>
<dbReference type="AlphaFoldDB" id="A0A2J6SFK0"/>